<organism evidence="1 2">
    <name type="scientific">Cytobacillus spartinae</name>
    <dbReference type="NCBI Taxonomy" id="3299023"/>
    <lineage>
        <taxon>Bacteria</taxon>
        <taxon>Bacillati</taxon>
        <taxon>Bacillota</taxon>
        <taxon>Bacilli</taxon>
        <taxon>Bacillales</taxon>
        <taxon>Bacillaceae</taxon>
        <taxon>Cytobacillus</taxon>
    </lineage>
</organism>
<evidence type="ECO:0000313" key="1">
    <source>
        <dbReference type="EMBL" id="MFE8702320.1"/>
    </source>
</evidence>
<dbReference type="InterPro" id="IPR058676">
    <property type="entry name" value="YuzK"/>
</dbReference>
<dbReference type="Pfam" id="PF26149">
    <property type="entry name" value="YuzK"/>
    <property type="match status" value="1"/>
</dbReference>
<dbReference type="Proteomes" id="UP001601059">
    <property type="component" value="Unassembled WGS sequence"/>
</dbReference>
<name>A0ABW6KGG1_9BACI</name>
<sequence>MLKKVAKSDYNRKEGFVISQLQLNYTSEMEKAMHSAHGVGYALYSLKHEVRMKIEEKRQRNYIKSQRMIADLDRRVHS</sequence>
<keyword evidence="2" id="KW-1185">Reference proteome</keyword>
<evidence type="ECO:0000313" key="2">
    <source>
        <dbReference type="Proteomes" id="UP001601059"/>
    </source>
</evidence>
<dbReference type="EMBL" id="JBIACK010000009">
    <property type="protein sequence ID" value="MFE8702320.1"/>
    <property type="molecule type" value="Genomic_DNA"/>
</dbReference>
<proteinExistence type="predicted"/>
<dbReference type="RefSeq" id="WP_389362289.1">
    <property type="nucleotide sequence ID" value="NZ_JBIACK010000009.1"/>
</dbReference>
<gene>
    <name evidence="1" type="ORF">ACFYKX_17120</name>
</gene>
<accession>A0ABW6KGG1</accession>
<comment type="caution">
    <text evidence="1">The sequence shown here is derived from an EMBL/GenBank/DDBJ whole genome shotgun (WGS) entry which is preliminary data.</text>
</comment>
<reference evidence="1 2" key="1">
    <citation type="submission" date="2024-08" db="EMBL/GenBank/DDBJ databases">
        <title>Two novel Cytobacillus novel species.</title>
        <authorList>
            <person name="Liu G."/>
        </authorList>
    </citation>
    <scope>NUCLEOTIDE SEQUENCE [LARGE SCALE GENOMIC DNA]</scope>
    <source>
        <strain evidence="1 2">FJAT-54145</strain>
    </source>
</reference>
<protein>
    <submittedName>
        <fullName evidence="1">Uncharacterized protein</fullName>
    </submittedName>
</protein>